<evidence type="ECO:0000313" key="4">
    <source>
        <dbReference type="EMBL" id="KAI7732677.1"/>
    </source>
</evidence>
<dbReference type="InterPro" id="IPR003578">
    <property type="entry name" value="Small_GTPase_Rho"/>
</dbReference>
<evidence type="ECO:0000313" key="5">
    <source>
        <dbReference type="Proteomes" id="UP001206925"/>
    </source>
</evidence>
<keyword evidence="3" id="KW-0449">Lipoprotein</keyword>
<evidence type="ECO:0000256" key="1">
    <source>
        <dbReference type="ARBA" id="ARBA00022741"/>
    </source>
</evidence>
<evidence type="ECO:0000256" key="2">
    <source>
        <dbReference type="ARBA" id="ARBA00023134"/>
    </source>
</evidence>
<keyword evidence="1" id="KW-0547">Nucleotide-binding</keyword>
<sequence>GEELRKQIGAVAYIECSSKTQQNVKAVFDSAIKAVLQPRRVKEEAAMAMKRRKTYGTLFVEVVLLRKGSFMDESKTFDIHFIPSVCFHFLRFINV</sequence>
<evidence type="ECO:0000256" key="3">
    <source>
        <dbReference type="ARBA" id="ARBA00023288"/>
    </source>
</evidence>
<dbReference type="EMBL" id="JAMZMK010010185">
    <property type="protein sequence ID" value="KAI7732677.1"/>
    <property type="molecule type" value="Genomic_DNA"/>
</dbReference>
<feature type="non-terminal residue" evidence="4">
    <location>
        <position position="95"/>
    </location>
</feature>
<accession>A0AAD5C087</accession>
<protein>
    <submittedName>
        <fullName evidence="4">Uncharacterized protein</fullName>
    </submittedName>
</protein>
<comment type="caution">
    <text evidence="4">The sequence shown here is derived from an EMBL/GenBank/DDBJ whole genome shotgun (WGS) entry which is preliminary data.</text>
</comment>
<dbReference type="Proteomes" id="UP001206925">
    <property type="component" value="Unassembled WGS sequence"/>
</dbReference>
<name>A0AAD5C087_AMBAR</name>
<organism evidence="4 5">
    <name type="scientific">Ambrosia artemisiifolia</name>
    <name type="common">Common ragweed</name>
    <dbReference type="NCBI Taxonomy" id="4212"/>
    <lineage>
        <taxon>Eukaryota</taxon>
        <taxon>Viridiplantae</taxon>
        <taxon>Streptophyta</taxon>
        <taxon>Embryophyta</taxon>
        <taxon>Tracheophyta</taxon>
        <taxon>Spermatophyta</taxon>
        <taxon>Magnoliopsida</taxon>
        <taxon>eudicotyledons</taxon>
        <taxon>Gunneridae</taxon>
        <taxon>Pentapetalae</taxon>
        <taxon>asterids</taxon>
        <taxon>campanulids</taxon>
        <taxon>Asterales</taxon>
        <taxon>Asteraceae</taxon>
        <taxon>Asteroideae</taxon>
        <taxon>Heliantheae alliance</taxon>
        <taxon>Heliantheae</taxon>
        <taxon>Ambrosia</taxon>
    </lineage>
</organism>
<dbReference type="GO" id="GO:0005525">
    <property type="term" value="F:GTP binding"/>
    <property type="evidence" value="ECO:0007669"/>
    <property type="project" value="UniProtKB-KW"/>
</dbReference>
<gene>
    <name evidence="4" type="ORF">M8C21_024526</name>
</gene>
<proteinExistence type="predicted"/>
<keyword evidence="5" id="KW-1185">Reference proteome</keyword>
<keyword evidence="2" id="KW-0342">GTP-binding</keyword>
<dbReference type="Gene3D" id="3.40.50.300">
    <property type="entry name" value="P-loop containing nucleotide triphosphate hydrolases"/>
    <property type="match status" value="1"/>
</dbReference>
<reference evidence="4" key="1">
    <citation type="submission" date="2022-06" db="EMBL/GenBank/DDBJ databases">
        <title>Uncovering the hologenomic basis of an extraordinary plant invasion.</title>
        <authorList>
            <person name="Bieker V.C."/>
            <person name="Martin M.D."/>
            <person name="Gilbert T."/>
            <person name="Hodgins K."/>
            <person name="Battlay P."/>
            <person name="Petersen B."/>
            <person name="Wilson J."/>
        </authorList>
    </citation>
    <scope>NUCLEOTIDE SEQUENCE</scope>
    <source>
        <strain evidence="4">AA19_3_7</strain>
        <tissue evidence="4">Leaf</tissue>
    </source>
</reference>
<dbReference type="SUPFAM" id="SSF52540">
    <property type="entry name" value="P-loop containing nucleoside triphosphate hydrolases"/>
    <property type="match status" value="1"/>
</dbReference>
<dbReference type="PANTHER" id="PTHR24072">
    <property type="entry name" value="RHO FAMILY GTPASE"/>
    <property type="match status" value="1"/>
</dbReference>
<dbReference type="GO" id="GO:0007264">
    <property type="term" value="P:small GTPase-mediated signal transduction"/>
    <property type="evidence" value="ECO:0007669"/>
    <property type="project" value="InterPro"/>
</dbReference>
<dbReference type="InterPro" id="IPR027417">
    <property type="entry name" value="P-loop_NTPase"/>
</dbReference>
<dbReference type="AlphaFoldDB" id="A0AAD5C087"/>